<dbReference type="Proteomes" id="UP001597399">
    <property type="component" value="Unassembled WGS sequence"/>
</dbReference>
<dbReference type="SUPFAM" id="SSF46955">
    <property type="entry name" value="Putative DNA-binding domain"/>
    <property type="match status" value="1"/>
</dbReference>
<comment type="caution">
    <text evidence="6">The sequence shown here is derived from an EMBL/GenBank/DDBJ whole genome shotgun (WGS) entry which is preliminary data.</text>
</comment>
<keyword evidence="2" id="KW-0805">Transcription regulation</keyword>
<protein>
    <submittedName>
        <fullName evidence="6">MerR family transcriptional regulator</fullName>
    </submittedName>
</protein>
<dbReference type="SMART" id="SM00422">
    <property type="entry name" value="HTH_MERR"/>
    <property type="match status" value="1"/>
</dbReference>
<proteinExistence type="predicted"/>
<evidence type="ECO:0000256" key="3">
    <source>
        <dbReference type="ARBA" id="ARBA00023125"/>
    </source>
</evidence>
<keyword evidence="3" id="KW-0238">DNA-binding</keyword>
<dbReference type="PROSITE" id="PS50937">
    <property type="entry name" value="HTH_MERR_2"/>
    <property type="match status" value="1"/>
</dbReference>
<keyword evidence="1" id="KW-0678">Repressor</keyword>
<dbReference type="Pfam" id="PF13411">
    <property type="entry name" value="MerR_1"/>
    <property type="match status" value="1"/>
</dbReference>
<sequence>MAYFTAKQIADQLTSEGTKINLRTVRYYTQIEIIPPLVTVGKKRVYTDLHLDYLRAILTLSHAGETLAAIRDKLDKCSRTEIRKIGNQMNLYLAENILNRETTKINEDVFVTLNTEIAASTKQKIVDAVSQIMKEDAKNEH</sequence>
<dbReference type="PANTHER" id="PTHR30204:SF69">
    <property type="entry name" value="MERR-FAMILY TRANSCRIPTIONAL REGULATOR"/>
    <property type="match status" value="1"/>
</dbReference>
<evidence type="ECO:0000256" key="2">
    <source>
        <dbReference type="ARBA" id="ARBA00023015"/>
    </source>
</evidence>
<keyword evidence="7" id="KW-1185">Reference proteome</keyword>
<name>A0ABW5S7M2_9BACL</name>
<dbReference type="InterPro" id="IPR047057">
    <property type="entry name" value="MerR_fam"/>
</dbReference>
<accession>A0ABW5S7M2</accession>
<dbReference type="CDD" id="cd00592">
    <property type="entry name" value="HTH_MerR-like"/>
    <property type="match status" value="1"/>
</dbReference>
<keyword evidence="4" id="KW-0804">Transcription</keyword>
<reference evidence="7" key="1">
    <citation type="journal article" date="2019" name="Int. J. Syst. Evol. Microbiol.">
        <title>The Global Catalogue of Microorganisms (GCM) 10K type strain sequencing project: providing services to taxonomists for standard genome sequencing and annotation.</title>
        <authorList>
            <consortium name="The Broad Institute Genomics Platform"/>
            <consortium name="The Broad Institute Genome Sequencing Center for Infectious Disease"/>
            <person name="Wu L."/>
            <person name="Ma J."/>
        </authorList>
    </citation>
    <scope>NUCLEOTIDE SEQUENCE [LARGE SCALE GENOMIC DNA]</scope>
    <source>
        <strain evidence="7">TISTR 2466</strain>
    </source>
</reference>
<organism evidence="6 7">
    <name type="scientific">Sporolactobacillus shoreicorticis</name>
    <dbReference type="NCBI Taxonomy" id="1923877"/>
    <lineage>
        <taxon>Bacteria</taxon>
        <taxon>Bacillati</taxon>
        <taxon>Bacillota</taxon>
        <taxon>Bacilli</taxon>
        <taxon>Bacillales</taxon>
        <taxon>Sporolactobacillaceae</taxon>
        <taxon>Sporolactobacillus</taxon>
    </lineage>
</organism>
<dbReference type="PANTHER" id="PTHR30204">
    <property type="entry name" value="REDOX-CYCLING DRUG-SENSING TRANSCRIPTIONAL ACTIVATOR SOXR"/>
    <property type="match status" value="1"/>
</dbReference>
<feature type="domain" description="HTH merR-type" evidence="5">
    <location>
        <begin position="15"/>
        <end position="76"/>
    </location>
</feature>
<evidence type="ECO:0000256" key="4">
    <source>
        <dbReference type="ARBA" id="ARBA00023163"/>
    </source>
</evidence>
<evidence type="ECO:0000313" key="7">
    <source>
        <dbReference type="Proteomes" id="UP001597399"/>
    </source>
</evidence>
<evidence type="ECO:0000313" key="6">
    <source>
        <dbReference type="EMBL" id="MFD2695703.1"/>
    </source>
</evidence>
<dbReference type="EMBL" id="JBHUMQ010000051">
    <property type="protein sequence ID" value="MFD2695703.1"/>
    <property type="molecule type" value="Genomic_DNA"/>
</dbReference>
<evidence type="ECO:0000259" key="5">
    <source>
        <dbReference type="PROSITE" id="PS50937"/>
    </source>
</evidence>
<gene>
    <name evidence="6" type="ORF">ACFSUE_19050</name>
</gene>
<dbReference type="InterPro" id="IPR000551">
    <property type="entry name" value="MerR-type_HTH_dom"/>
</dbReference>
<dbReference type="InterPro" id="IPR009061">
    <property type="entry name" value="DNA-bd_dom_put_sf"/>
</dbReference>
<dbReference type="Gene3D" id="1.10.1660.10">
    <property type="match status" value="1"/>
</dbReference>
<dbReference type="RefSeq" id="WP_253065575.1">
    <property type="nucleotide sequence ID" value="NZ_JAMXWM010000049.1"/>
</dbReference>
<evidence type="ECO:0000256" key="1">
    <source>
        <dbReference type="ARBA" id="ARBA00022491"/>
    </source>
</evidence>